<dbReference type="SMART" id="SM00028">
    <property type="entry name" value="TPR"/>
    <property type="match status" value="2"/>
</dbReference>
<dbReference type="STRING" id="762903.Pedsa_2191"/>
<proteinExistence type="predicted"/>
<reference evidence="4" key="2">
    <citation type="submission" date="2011-02" db="EMBL/GenBank/DDBJ databases">
        <title>The complete genome of Pedobacter saltans DSM 12145.</title>
        <authorList>
            <consortium name="US DOE Joint Genome Institute (JGI-PGF)"/>
            <person name="Lucas S."/>
            <person name="Copeland A."/>
            <person name="Lapidus A."/>
            <person name="Bruce D."/>
            <person name="Goodwin L."/>
            <person name="Pitluck S."/>
            <person name="Kyrpides N."/>
            <person name="Mavromatis K."/>
            <person name="Pagani I."/>
            <person name="Ivanova N."/>
            <person name="Ovchinnikova G."/>
            <person name="Lu M."/>
            <person name="Detter J.C."/>
            <person name="Han C."/>
            <person name="Land M."/>
            <person name="Hauser L."/>
            <person name="Markowitz V."/>
            <person name="Cheng J.-F."/>
            <person name="Hugenholtz P."/>
            <person name="Woyke T."/>
            <person name="Wu D."/>
            <person name="Tindall B."/>
            <person name="Pomrenke H.G."/>
            <person name="Brambilla E."/>
            <person name="Klenk H.-P."/>
            <person name="Eisen J.A."/>
        </authorList>
    </citation>
    <scope>NUCLEOTIDE SEQUENCE [LARGE SCALE GENOMIC DNA]</scope>
    <source>
        <strain evidence="4">ATCC 51119 / DSM 12145 / JCM 21818 / LMG 10337 / NBRC 100064 / NCIMB 13643</strain>
    </source>
</reference>
<accession>F0SBQ2</accession>
<dbReference type="KEGG" id="psn:Pedsa_2191"/>
<dbReference type="RefSeq" id="WP_013633229.1">
    <property type="nucleotide sequence ID" value="NC_015177.1"/>
</dbReference>
<keyword evidence="1" id="KW-0802">TPR repeat</keyword>
<dbReference type="HOGENOM" id="CLU_979581_0_0_10"/>
<dbReference type="InterPro" id="IPR011990">
    <property type="entry name" value="TPR-like_helical_dom_sf"/>
</dbReference>
<feature type="chain" id="PRO_5003260157" evidence="2">
    <location>
        <begin position="22"/>
        <end position="284"/>
    </location>
</feature>
<sequence length="284" mass="32806">MKKRSYSIFIVLLFGALHLKAQTAFQFNTRFYDAIDKWVVFPKSDKDSLYSFGFIYLDVMAGPTFQYEGRIDARGKELQKIVEDLNTKTSIFKYRLGPNTNVIHVLSDSETKQLDLKPEPDWLAIYKADKISYQAALGSMYNANGKPDTALDILTKAYNEDKKNEKLLFELAYSYNALKRYNDAINVLSDALKVQPNNGLFYKELVYAYTKADKLDKAEKVYKDFKDKAGDKAYIYETAYNLAYSYYVKADKEGFEKWATEVGKSNQAQFVKNIEAMRQNWGKQ</sequence>
<protein>
    <submittedName>
        <fullName evidence="3">Tetratricopeptide TPR_1 repeat-containing protein</fullName>
    </submittedName>
</protein>
<dbReference type="eggNOG" id="COG0457">
    <property type="taxonomic scope" value="Bacteria"/>
</dbReference>
<evidence type="ECO:0000313" key="3">
    <source>
        <dbReference type="EMBL" id="ADY52743.1"/>
    </source>
</evidence>
<dbReference type="Gene3D" id="1.25.40.10">
    <property type="entry name" value="Tetratricopeptide repeat domain"/>
    <property type="match status" value="1"/>
</dbReference>
<dbReference type="OrthoDB" id="672063at2"/>
<dbReference type="Proteomes" id="UP000000310">
    <property type="component" value="Chromosome"/>
</dbReference>
<evidence type="ECO:0000256" key="2">
    <source>
        <dbReference type="SAM" id="SignalP"/>
    </source>
</evidence>
<evidence type="ECO:0000313" key="4">
    <source>
        <dbReference type="Proteomes" id="UP000000310"/>
    </source>
</evidence>
<dbReference type="AlphaFoldDB" id="F0SBQ2"/>
<feature type="repeat" description="TPR" evidence="1">
    <location>
        <begin position="165"/>
        <end position="198"/>
    </location>
</feature>
<dbReference type="EMBL" id="CP002545">
    <property type="protein sequence ID" value="ADY52743.1"/>
    <property type="molecule type" value="Genomic_DNA"/>
</dbReference>
<gene>
    <name evidence="3" type="ordered locus">Pedsa_2191</name>
</gene>
<organism evidence="3 4">
    <name type="scientific">Pseudopedobacter saltans (strain ATCC 51119 / DSM 12145 / JCM 21818 / CCUG 39354 / LMG 10337 / NBRC 100064 / NCIMB 13643)</name>
    <name type="common">Pedobacter saltans</name>
    <dbReference type="NCBI Taxonomy" id="762903"/>
    <lineage>
        <taxon>Bacteria</taxon>
        <taxon>Pseudomonadati</taxon>
        <taxon>Bacteroidota</taxon>
        <taxon>Sphingobacteriia</taxon>
        <taxon>Sphingobacteriales</taxon>
        <taxon>Sphingobacteriaceae</taxon>
        <taxon>Pseudopedobacter</taxon>
    </lineage>
</organism>
<keyword evidence="4" id="KW-1185">Reference proteome</keyword>
<dbReference type="SUPFAM" id="SSF48452">
    <property type="entry name" value="TPR-like"/>
    <property type="match status" value="1"/>
</dbReference>
<dbReference type="Pfam" id="PF14559">
    <property type="entry name" value="TPR_19"/>
    <property type="match status" value="1"/>
</dbReference>
<reference evidence="3 4" key="1">
    <citation type="journal article" date="2011" name="Stand. Genomic Sci.">
        <title>Complete genome sequence of the gliding, heparinolytic Pedobacter saltans type strain (113).</title>
        <authorList>
            <person name="Liolios K."/>
            <person name="Sikorski J."/>
            <person name="Lu M."/>
            <person name="Nolan M."/>
            <person name="Lapidus A."/>
            <person name="Lucas S."/>
            <person name="Hammon N."/>
            <person name="Deshpande S."/>
            <person name="Cheng J.F."/>
            <person name="Tapia R."/>
            <person name="Han C."/>
            <person name="Goodwin L."/>
            <person name="Pitluck S."/>
            <person name="Huntemann M."/>
            <person name="Ivanova N."/>
            <person name="Pagani I."/>
            <person name="Mavromatis K."/>
            <person name="Ovchinikova G."/>
            <person name="Pati A."/>
            <person name="Chen A."/>
            <person name="Palaniappan K."/>
            <person name="Land M."/>
            <person name="Hauser L."/>
            <person name="Brambilla E.M."/>
            <person name="Kotsyurbenko O."/>
            <person name="Rohde M."/>
            <person name="Tindall B.J."/>
            <person name="Abt B."/>
            <person name="Goker M."/>
            <person name="Detter J.C."/>
            <person name="Woyke T."/>
            <person name="Bristow J."/>
            <person name="Eisen J.A."/>
            <person name="Markowitz V."/>
            <person name="Hugenholtz P."/>
            <person name="Klenk H.P."/>
            <person name="Kyrpides N.C."/>
        </authorList>
    </citation>
    <scope>NUCLEOTIDE SEQUENCE [LARGE SCALE GENOMIC DNA]</scope>
    <source>
        <strain evidence="4">ATCC 51119 / DSM 12145 / JCM 21818 / LMG 10337 / NBRC 100064 / NCIMB 13643</strain>
    </source>
</reference>
<keyword evidence="2" id="KW-0732">Signal</keyword>
<dbReference type="PROSITE" id="PS50005">
    <property type="entry name" value="TPR"/>
    <property type="match status" value="1"/>
</dbReference>
<name>F0SBQ2_PSESL</name>
<evidence type="ECO:0000256" key="1">
    <source>
        <dbReference type="PROSITE-ProRule" id="PRU00339"/>
    </source>
</evidence>
<dbReference type="InterPro" id="IPR019734">
    <property type="entry name" value="TPR_rpt"/>
</dbReference>
<feature type="signal peptide" evidence="2">
    <location>
        <begin position="1"/>
        <end position="21"/>
    </location>
</feature>